<protein>
    <submittedName>
        <fullName evidence="2">Uncharacterized protein</fullName>
    </submittedName>
</protein>
<dbReference type="STRING" id="1071679.BG57_13745"/>
<reference evidence="4" key="3">
    <citation type="journal article" date="2019" name="Int. J. Syst. Evol. Microbiol.">
        <title>The Global Catalogue of Microorganisms (GCM) 10K type strain sequencing project: providing services to taxonomists for standard genome sequencing and annotation.</title>
        <authorList>
            <consortium name="The Broad Institute Genomics Platform"/>
            <consortium name="The Broad Institute Genome Sequencing Center for Infectious Disease"/>
            <person name="Wu L."/>
            <person name="Ma J."/>
        </authorList>
    </citation>
    <scope>NUCLEOTIDE SEQUENCE [LARGE SCALE GENOMIC DNA]</scope>
    <source>
        <strain evidence="4">CGMCC 1.11013</strain>
    </source>
</reference>
<name>A0A069P142_9BURK</name>
<dbReference type="AlphaFoldDB" id="A0A069P142"/>
<proteinExistence type="predicted"/>
<evidence type="ECO:0000313" key="2">
    <source>
        <dbReference type="EMBL" id="KDR31061.1"/>
    </source>
</evidence>
<reference evidence="1" key="4">
    <citation type="submission" date="2024-05" db="EMBL/GenBank/DDBJ databases">
        <authorList>
            <person name="Sun Q."/>
            <person name="Zhou Y."/>
        </authorList>
    </citation>
    <scope>NUCLEOTIDE SEQUENCE</scope>
    <source>
        <strain evidence="1">CGMCC 1.11013</strain>
    </source>
</reference>
<evidence type="ECO:0000313" key="1">
    <source>
        <dbReference type="EMBL" id="GGD94578.1"/>
    </source>
</evidence>
<dbReference type="EMBL" id="BMEG01000014">
    <property type="protein sequence ID" value="GGD94578.1"/>
    <property type="molecule type" value="Genomic_DNA"/>
</dbReference>
<keyword evidence="4" id="KW-1185">Reference proteome</keyword>
<dbReference type="OrthoDB" id="9011675at2"/>
<reference evidence="1" key="1">
    <citation type="journal article" date="2014" name="Int. J. Syst. Evol. Microbiol.">
        <title>Complete genome of a new Firmicutes species belonging to the dominant human colonic microbiota ('Ruminococcus bicirculans') reveals two chromosomes and a selective capacity to utilize plant glucans.</title>
        <authorList>
            <consortium name="NISC Comparative Sequencing Program"/>
            <person name="Wegmann U."/>
            <person name="Louis P."/>
            <person name="Goesmann A."/>
            <person name="Henrissat B."/>
            <person name="Duncan S.H."/>
            <person name="Flint H.J."/>
        </authorList>
    </citation>
    <scope>NUCLEOTIDE SEQUENCE</scope>
    <source>
        <strain evidence="1">CGMCC 1.11013</strain>
    </source>
</reference>
<dbReference type="EMBL" id="JFHE01000024">
    <property type="protein sequence ID" value="KDR31061.1"/>
    <property type="molecule type" value="Genomic_DNA"/>
</dbReference>
<dbReference type="RefSeq" id="WP_035967767.1">
    <property type="nucleotide sequence ID" value="NZ_BMEG01000014.1"/>
</dbReference>
<organism evidence="2 3">
    <name type="scientific">Caballeronia grimmiae</name>
    <dbReference type="NCBI Taxonomy" id="1071679"/>
    <lineage>
        <taxon>Bacteria</taxon>
        <taxon>Pseudomonadati</taxon>
        <taxon>Pseudomonadota</taxon>
        <taxon>Betaproteobacteria</taxon>
        <taxon>Burkholderiales</taxon>
        <taxon>Burkholderiaceae</taxon>
        <taxon>Caballeronia</taxon>
    </lineage>
</organism>
<evidence type="ECO:0000313" key="4">
    <source>
        <dbReference type="Proteomes" id="UP000597138"/>
    </source>
</evidence>
<sequence length="94" mass="10301">MNHYQLITHGQTSGWDASSNDVNGKNFYGMLPVEVAAQAGDVEEFAAIVSHPEFDPLGARPHMFAEVGRISDGYGDASFKRLKPALDAYKARFL</sequence>
<gene>
    <name evidence="2" type="ORF">BG57_13745</name>
    <name evidence="1" type="ORF">GCM10010985_56570</name>
</gene>
<dbReference type="Proteomes" id="UP000597138">
    <property type="component" value="Unassembled WGS sequence"/>
</dbReference>
<accession>A0A069P142</accession>
<comment type="caution">
    <text evidence="2">The sequence shown here is derived from an EMBL/GenBank/DDBJ whole genome shotgun (WGS) entry which is preliminary data.</text>
</comment>
<evidence type="ECO:0000313" key="3">
    <source>
        <dbReference type="Proteomes" id="UP000027439"/>
    </source>
</evidence>
<reference evidence="2 3" key="2">
    <citation type="submission" date="2014-03" db="EMBL/GenBank/DDBJ databases">
        <title>Draft Genome Sequences of Four Burkholderia Strains.</title>
        <authorList>
            <person name="Liu X.Y."/>
            <person name="Li C.X."/>
            <person name="Xu J.H."/>
        </authorList>
    </citation>
    <scope>NUCLEOTIDE SEQUENCE [LARGE SCALE GENOMIC DNA]</scope>
    <source>
        <strain evidence="2 3">R27</strain>
    </source>
</reference>
<dbReference type="Proteomes" id="UP000027439">
    <property type="component" value="Unassembled WGS sequence"/>
</dbReference>